<feature type="region of interest" description="Disordered" evidence="1">
    <location>
        <begin position="28"/>
        <end position="54"/>
    </location>
</feature>
<dbReference type="InterPro" id="IPR036249">
    <property type="entry name" value="Thioredoxin-like_sf"/>
</dbReference>
<organism evidence="3 4">
    <name type="scientific">Sphingomonas edaphi</name>
    <dbReference type="NCBI Taxonomy" id="2315689"/>
    <lineage>
        <taxon>Bacteria</taxon>
        <taxon>Pseudomonadati</taxon>
        <taxon>Pseudomonadota</taxon>
        <taxon>Alphaproteobacteria</taxon>
        <taxon>Sphingomonadales</taxon>
        <taxon>Sphingomonadaceae</taxon>
        <taxon>Sphingomonas</taxon>
    </lineage>
</organism>
<keyword evidence="4" id="KW-1185">Reference proteome</keyword>
<gene>
    <name evidence="3" type="ORF">D3M59_05570</name>
</gene>
<dbReference type="InterPro" id="IPR013766">
    <property type="entry name" value="Thioredoxin_domain"/>
</dbReference>
<sequence>MELPVRLIAILLVALAGSSFLGGCDRQKADAPQAPTQEVKAATGVDRSHKGQPAPTVQFKNPDGGDIDLGKFKGGPVLVNLWASWCAPCIKELPTLQTLEQSQTEDGKLGVIAISQDMAPQGSVEAFLAERDIGRFAAFHDAEMKLTEELGIQIMPTTILYGSDGKEIWRFVGDLDWTGEQARALLAEAR</sequence>
<feature type="domain" description="Thioredoxin" evidence="2">
    <location>
        <begin position="48"/>
        <end position="190"/>
    </location>
</feature>
<evidence type="ECO:0000259" key="2">
    <source>
        <dbReference type="PROSITE" id="PS51352"/>
    </source>
</evidence>
<dbReference type="AlphaFoldDB" id="A0A418Q3C3"/>
<dbReference type="Gene3D" id="3.40.30.10">
    <property type="entry name" value="Glutaredoxin"/>
    <property type="match status" value="1"/>
</dbReference>
<evidence type="ECO:0000256" key="1">
    <source>
        <dbReference type="SAM" id="MobiDB-lite"/>
    </source>
</evidence>
<dbReference type="PANTHER" id="PTHR42852">
    <property type="entry name" value="THIOL:DISULFIDE INTERCHANGE PROTEIN DSBE"/>
    <property type="match status" value="1"/>
</dbReference>
<name>A0A418Q3C3_9SPHN</name>
<reference evidence="3 4" key="1">
    <citation type="submission" date="2018-09" db="EMBL/GenBank/DDBJ databases">
        <title>Sphingomonas sp. DAC4.</title>
        <authorList>
            <person name="Seo T."/>
        </authorList>
    </citation>
    <scope>NUCLEOTIDE SEQUENCE [LARGE SCALE GENOMIC DNA]</scope>
    <source>
        <strain evidence="3 4">DAC4</strain>
    </source>
</reference>
<protein>
    <submittedName>
        <fullName evidence="3">TlpA family protein disulfide reductase</fullName>
    </submittedName>
</protein>
<dbReference type="Proteomes" id="UP000285023">
    <property type="component" value="Unassembled WGS sequence"/>
</dbReference>
<dbReference type="PROSITE" id="PS51257">
    <property type="entry name" value="PROKAR_LIPOPROTEIN"/>
    <property type="match status" value="1"/>
</dbReference>
<evidence type="ECO:0000313" key="3">
    <source>
        <dbReference type="EMBL" id="RIX32408.1"/>
    </source>
</evidence>
<dbReference type="Pfam" id="PF08534">
    <property type="entry name" value="Redoxin"/>
    <property type="match status" value="1"/>
</dbReference>
<dbReference type="InterPro" id="IPR050553">
    <property type="entry name" value="Thioredoxin_ResA/DsbE_sf"/>
</dbReference>
<dbReference type="GO" id="GO:0016491">
    <property type="term" value="F:oxidoreductase activity"/>
    <property type="evidence" value="ECO:0007669"/>
    <property type="project" value="InterPro"/>
</dbReference>
<dbReference type="SUPFAM" id="SSF52833">
    <property type="entry name" value="Thioredoxin-like"/>
    <property type="match status" value="1"/>
</dbReference>
<evidence type="ECO:0000313" key="4">
    <source>
        <dbReference type="Proteomes" id="UP000285023"/>
    </source>
</evidence>
<proteinExistence type="predicted"/>
<dbReference type="EMBL" id="QXTF01000001">
    <property type="protein sequence ID" value="RIX32408.1"/>
    <property type="molecule type" value="Genomic_DNA"/>
</dbReference>
<dbReference type="CDD" id="cd02966">
    <property type="entry name" value="TlpA_like_family"/>
    <property type="match status" value="1"/>
</dbReference>
<dbReference type="PANTHER" id="PTHR42852:SF13">
    <property type="entry name" value="PROTEIN DIPZ"/>
    <property type="match status" value="1"/>
</dbReference>
<dbReference type="PROSITE" id="PS51352">
    <property type="entry name" value="THIOREDOXIN_2"/>
    <property type="match status" value="1"/>
</dbReference>
<comment type="caution">
    <text evidence="3">The sequence shown here is derived from an EMBL/GenBank/DDBJ whole genome shotgun (WGS) entry which is preliminary data.</text>
</comment>
<dbReference type="InterPro" id="IPR013740">
    <property type="entry name" value="Redoxin"/>
</dbReference>
<accession>A0A418Q3C3</accession>